<evidence type="ECO:0000256" key="1">
    <source>
        <dbReference type="ARBA" id="ARBA00007355"/>
    </source>
</evidence>
<dbReference type="AlphaFoldDB" id="A0AAN9Y392"/>
<dbReference type="Proteomes" id="UP001367676">
    <property type="component" value="Unassembled WGS sequence"/>
</dbReference>
<feature type="region of interest" description="Disordered" evidence="2">
    <location>
        <begin position="102"/>
        <end position="132"/>
    </location>
</feature>
<evidence type="ECO:0000313" key="4">
    <source>
        <dbReference type="Proteomes" id="UP001367676"/>
    </source>
</evidence>
<organism evidence="3 4">
    <name type="scientific">Parthenolecanium corni</name>
    <dbReference type="NCBI Taxonomy" id="536013"/>
    <lineage>
        <taxon>Eukaryota</taxon>
        <taxon>Metazoa</taxon>
        <taxon>Ecdysozoa</taxon>
        <taxon>Arthropoda</taxon>
        <taxon>Hexapoda</taxon>
        <taxon>Insecta</taxon>
        <taxon>Pterygota</taxon>
        <taxon>Neoptera</taxon>
        <taxon>Paraneoptera</taxon>
        <taxon>Hemiptera</taxon>
        <taxon>Sternorrhyncha</taxon>
        <taxon>Coccoidea</taxon>
        <taxon>Coccidae</taxon>
        <taxon>Parthenolecanium</taxon>
    </lineage>
</organism>
<name>A0AAN9Y392_9HEMI</name>
<feature type="compositionally biased region" description="Basic and acidic residues" evidence="2">
    <location>
        <begin position="105"/>
        <end position="116"/>
    </location>
</feature>
<dbReference type="Pfam" id="PF05071">
    <property type="entry name" value="NDUFA12"/>
    <property type="match status" value="1"/>
</dbReference>
<gene>
    <name evidence="3" type="ORF">V9T40_003990</name>
</gene>
<comment type="similarity">
    <text evidence="1">Belongs to the complex I NDUFA12 subunit family.</text>
</comment>
<accession>A0AAN9Y392</accession>
<dbReference type="GO" id="GO:0032981">
    <property type="term" value="P:mitochondrial respiratory chain complex I assembly"/>
    <property type="evidence" value="ECO:0007669"/>
    <property type="project" value="TreeGrafter"/>
</dbReference>
<reference evidence="3 4" key="1">
    <citation type="submission" date="2024-03" db="EMBL/GenBank/DDBJ databases">
        <title>Adaptation during the transition from Ophiocordyceps entomopathogen to insect associate is accompanied by gene loss and intensified selection.</title>
        <authorList>
            <person name="Ward C.M."/>
            <person name="Onetto C.A."/>
            <person name="Borneman A.R."/>
        </authorList>
    </citation>
    <scope>NUCLEOTIDE SEQUENCE [LARGE SCALE GENOMIC DNA]</scope>
    <source>
        <strain evidence="3">AWRI1</strain>
        <tissue evidence="3">Single Adult Female</tissue>
    </source>
</reference>
<keyword evidence="4" id="KW-1185">Reference proteome</keyword>
<dbReference type="GO" id="GO:0045271">
    <property type="term" value="C:respiratory chain complex I"/>
    <property type="evidence" value="ECO:0007669"/>
    <property type="project" value="InterPro"/>
</dbReference>
<comment type="caution">
    <text evidence="3">The sequence shown here is derived from an EMBL/GenBank/DDBJ whole genome shotgun (WGS) entry which is preliminary data.</text>
</comment>
<sequence length="132" mass="15824">MSRNVWLQLWKNFVNSFKVEPRKYLGDFKGEDHLGNKYFELPPDPRGGRRYSSRWFEAEDPSDTTPEIPREWIAWLRRQRDVPPTQQEIILNMAKAQLKQQRAAEINEKYGHKDTSTETPFPKYPEYRNKPL</sequence>
<evidence type="ECO:0000313" key="3">
    <source>
        <dbReference type="EMBL" id="KAK7586114.1"/>
    </source>
</evidence>
<dbReference type="InterPro" id="IPR007763">
    <property type="entry name" value="NDUFA12"/>
</dbReference>
<dbReference type="PANTHER" id="PTHR32470">
    <property type="entry name" value="ADH DEHYDROGENASE [UBIQUINONE] 1 ALPHA SUBCOMPLEX ASSEMBLY FACTOR 2"/>
    <property type="match status" value="1"/>
</dbReference>
<evidence type="ECO:0008006" key="5">
    <source>
        <dbReference type="Google" id="ProtNLM"/>
    </source>
</evidence>
<protein>
    <recommendedName>
        <fullName evidence="5">NADH dehydrogenase [ubiquinone] 1 alpha subcomplex subunit 12</fullName>
    </recommendedName>
</protein>
<dbReference type="EMBL" id="JBBCAQ010000027">
    <property type="protein sequence ID" value="KAK7586114.1"/>
    <property type="molecule type" value="Genomic_DNA"/>
</dbReference>
<dbReference type="PANTHER" id="PTHR32470:SF2">
    <property type="entry name" value="NADH DEHYDROGENASE [UBIQUINONE] 1 ALPHA SUBCOMPLEX ASSEMBLY FACTOR 2"/>
    <property type="match status" value="1"/>
</dbReference>
<dbReference type="GO" id="GO:0005739">
    <property type="term" value="C:mitochondrion"/>
    <property type="evidence" value="ECO:0007669"/>
    <property type="project" value="TreeGrafter"/>
</dbReference>
<proteinExistence type="inferred from homology"/>
<dbReference type="InterPro" id="IPR052618">
    <property type="entry name" value="ComplexI_NDUFA12"/>
</dbReference>
<evidence type="ECO:0000256" key="2">
    <source>
        <dbReference type="SAM" id="MobiDB-lite"/>
    </source>
</evidence>